<evidence type="ECO:0000313" key="1">
    <source>
        <dbReference type="EMBL" id="SEJ91408.1"/>
    </source>
</evidence>
<reference evidence="1 2" key="1">
    <citation type="submission" date="2016-10" db="EMBL/GenBank/DDBJ databases">
        <authorList>
            <person name="de Groot N.N."/>
        </authorList>
    </citation>
    <scope>NUCLEOTIDE SEQUENCE [LARGE SCALE GENOMIC DNA]</scope>
    <source>
        <strain evidence="1 2">DSM 29340</strain>
    </source>
</reference>
<dbReference type="Proteomes" id="UP000199379">
    <property type="component" value="Unassembled WGS sequence"/>
</dbReference>
<dbReference type="EMBL" id="FNYD01000008">
    <property type="protein sequence ID" value="SEJ91408.1"/>
    <property type="molecule type" value="Genomic_DNA"/>
</dbReference>
<gene>
    <name evidence="1" type="ORF">SAMN05444007_108240</name>
</gene>
<dbReference type="RefSeq" id="WP_092368652.1">
    <property type="nucleotide sequence ID" value="NZ_BMGV01000008.1"/>
</dbReference>
<sequence>MTTKKAAKPAAKKAPRKRKLDLARLRRLADELAEYGRGDLSNLVHRWEAEEGAKFDEAGTAGSRIRLAGITATSTAGQRGAVTNWGQAARRALLKGGV</sequence>
<dbReference type="AlphaFoldDB" id="A0A1H7CNZ2"/>
<name>A0A1H7CNZ2_9RHOB</name>
<evidence type="ECO:0000313" key="2">
    <source>
        <dbReference type="Proteomes" id="UP000199379"/>
    </source>
</evidence>
<accession>A0A1H7CNZ2</accession>
<organism evidence="1 2">
    <name type="scientific">Cribrihabitans marinus</name>
    <dbReference type="NCBI Taxonomy" id="1227549"/>
    <lineage>
        <taxon>Bacteria</taxon>
        <taxon>Pseudomonadati</taxon>
        <taxon>Pseudomonadota</taxon>
        <taxon>Alphaproteobacteria</taxon>
        <taxon>Rhodobacterales</taxon>
        <taxon>Paracoccaceae</taxon>
        <taxon>Cribrihabitans</taxon>
    </lineage>
</organism>
<dbReference type="STRING" id="1227549.SAMN05444007_108240"/>
<keyword evidence="2" id="KW-1185">Reference proteome</keyword>
<dbReference type="OrthoDB" id="9987304at2"/>
<protein>
    <submittedName>
        <fullName evidence="1">Uncharacterized protein</fullName>
    </submittedName>
</protein>
<proteinExistence type="predicted"/>